<evidence type="ECO:0000256" key="4">
    <source>
        <dbReference type="SAM" id="Phobius"/>
    </source>
</evidence>
<name>A0ABT7UH58_9FIRM</name>
<dbReference type="Gene3D" id="1.10.1660.10">
    <property type="match status" value="1"/>
</dbReference>
<protein>
    <submittedName>
        <fullName evidence="6">MerR family transcriptional regulator</fullName>
    </submittedName>
</protein>
<dbReference type="InterPro" id="IPR000551">
    <property type="entry name" value="MerR-type_HTH_dom"/>
</dbReference>
<dbReference type="InterPro" id="IPR009061">
    <property type="entry name" value="DNA-bd_dom_put_sf"/>
</dbReference>
<sequence>MKTSDLERELGLSKHTIRYYEKEGFITPQRDDNGYRNYSDEDLQVLKLIKFLRGLNISIDDVKAIVNGHLDFHECLRVNQIHLDHQIENMKEIKKTIDNYHDKDLPLIPALQDIEETSHHWKLGIQKTTNTVSLGRKLTKAWAKRQIIYEVLGSLFLTGTVMIWLGLVIDQSWIWWTLFALMFITLTIVSIGVANRATGPSMMLDNSLDQSVEFLRDGIRYYEFKGMMDNLKYFFAVLVGKDEKIMHYYRYEDIEKVNVYANRKYMNVMGASPIAYEVYVPDFEFFFKDGTRFYFFWPMILDDDARYIATILEAKVAHINDKNHVLYAMKHGINLTDYMIKQS</sequence>
<organism evidence="6 7">
    <name type="scientific">Massilimicrobiota timonensis</name>
    <dbReference type="NCBI Taxonomy" id="1776392"/>
    <lineage>
        <taxon>Bacteria</taxon>
        <taxon>Bacillati</taxon>
        <taxon>Bacillota</taxon>
        <taxon>Erysipelotrichia</taxon>
        <taxon>Erysipelotrichales</taxon>
        <taxon>Erysipelotrichaceae</taxon>
        <taxon>Massilimicrobiota</taxon>
    </lineage>
</organism>
<feature type="domain" description="HTH merR-type" evidence="5">
    <location>
        <begin position="1"/>
        <end position="68"/>
    </location>
</feature>
<dbReference type="RefSeq" id="WP_289527404.1">
    <property type="nucleotide sequence ID" value="NZ_JAUDCK010000009.1"/>
</dbReference>
<dbReference type="CDD" id="cd00592">
    <property type="entry name" value="HTH_MerR-like"/>
    <property type="match status" value="1"/>
</dbReference>
<dbReference type="SUPFAM" id="SSF46955">
    <property type="entry name" value="Putative DNA-binding domain"/>
    <property type="match status" value="1"/>
</dbReference>
<keyword evidence="4" id="KW-0472">Membrane</keyword>
<dbReference type="PANTHER" id="PTHR30204:SF94">
    <property type="entry name" value="HEAVY METAL-DEPENDENT TRANSCRIPTIONAL REGULATOR HI_0293-RELATED"/>
    <property type="match status" value="1"/>
</dbReference>
<dbReference type="Pfam" id="PF13411">
    <property type="entry name" value="MerR_1"/>
    <property type="match status" value="1"/>
</dbReference>
<feature type="transmembrane region" description="Helical" evidence="4">
    <location>
        <begin position="147"/>
        <end position="167"/>
    </location>
</feature>
<keyword evidence="3" id="KW-0804">Transcription</keyword>
<feature type="transmembrane region" description="Helical" evidence="4">
    <location>
        <begin position="173"/>
        <end position="194"/>
    </location>
</feature>
<keyword evidence="4" id="KW-1133">Transmembrane helix</keyword>
<dbReference type="InterPro" id="IPR047057">
    <property type="entry name" value="MerR_fam"/>
</dbReference>
<dbReference type="EMBL" id="JAUDCK010000009">
    <property type="protein sequence ID" value="MDM8195468.1"/>
    <property type="molecule type" value="Genomic_DNA"/>
</dbReference>
<dbReference type="Proteomes" id="UP001529275">
    <property type="component" value="Unassembled WGS sequence"/>
</dbReference>
<evidence type="ECO:0000256" key="3">
    <source>
        <dbReference type="ARBA" id="ARBA00023163"/>
    </source>
</evidence>
<comment type="caution">
    <text evidence="6">The sequence shown here is derived from an EMBL/GenBank/DDBJ whole genome shotgun (WGS) entry which is preliminary data.</text>
</comment>
<evidence type="ECO:0000313" key="6">
    <source>
        <dbReference type="EMBL" id="MDM8195468.1"/>
    </source>
</evidence>
<keyword evidence="2" id="KW-0238">DNA-binding</keyword>
<gene>
    <name evidence="6" type="ORF">QUV98_03935</name>
</gene>
<keyword evidence="4" id="KW-0812">Transmembrane</keyword>
<dbReference type="SMART" id="SM00422">
    <property type="entry name" value="HTH_MERR"/>
    <property type="match status" value="1"/>
</dbReference>
<dbReference type="PANTHER" id="PTHR30204">
    <property type="entry name" value="REDOX-CYCLING DRUG-SENSING TRANSCRIPTIONAL ACTIVATOR SOXR"/>
    <property type="match status" value="1"/>
</dbReference>
<evidence type="ECO:0000259" key="5">
    <source>
        <dbReference type="PROSITE" id="PS50937"/>
    </source>
</evidence>
<proteinExistence type="predicted"/>
<keyword evidence="1" id="KW-0805">Transcription regulation</keyword>
<evidence type="ECO:0000256" key="2">
    <source>
        <dbReference type="ARBA" id="ARBA00023125"/>
    </source>
</evidence>
<dbReference type="PROSITE" id="PS50937">
    <property type="entry name" value="HTH_MERR_2"/>
    <property type="match status" value="1"/>
</dbReference>
<keyword evidence="7" id="KW-1185">Reference proteome</keyword>
<reference evidence="7" key="1">
    <citation type="submission" date="2023-06" db="EMBL/GenBank/DDBJ databases">
        <title>Identification and characterization of horizontal gene transfer across gut microbiota members of farm animals based on homology search.</title>
        <authorList>
            <person name="Zeman M."/>
            <person name="Kubasova T."/>
            <person name="Jahodarova E."/>
            <person name="Nykrynova M."/>
            <person name="Rychlik I."/>
        </authorList>
    </citation>
    <scope>NUCLEOTIDE SEQUENCE [LARGE SCALE GENOMIC DNA]</scope>
    <source>
        <strain evidence="7">ET341</strain>
    </source>
</reference>
<accession>A0ABT7UH58</accession>
<evidence type="ECO:0000313" key="7">
    <source>
        <dbReference type="Proteomes" id="UP001529275"/>
    </source>
</evidence>
<evidence type="ECO:0000256" key="1">
    <source>
        <dbReference type="ARBA" id="ARBA00023015"/>
    </source>
</evidence>